<dbReference type="PANTHER" id="PTHR11236">
    <property type="entry name" value="AMINOBENZOATE/ANTHRANILATE SYNTHASE"/>
    <property type="match status" value="1"/>
</dbReference>
<sequence>MSVVREKNFVVKEIEGDLLTPVAVFKKLDGQKKFLLESSFKHEERGRYSFLGMNPYMEFIVENGKITVRDLIAKETEQSEGDPFKKLESYFPKQDDENLPFPFIGGAIGYIGYDSIRYVENIGNVPRDTIQMPDMHLMFYENVIVFDHLLQKVYILAMSLSRKKKPEELEKEVHQLEKMLDRPVSEDSIESNAKISFTSNVSKSEYCRMVERGKDFIRKGDIFQVVLSQRLEAPYKGNPFDLYRKLRKTNPSPYMYYLDFSDYIVMGISPESLIKVSGRKLMTNPIAGTRPRGATDEEDRRLEKELLSDEKELAEHRMLVDLGRNDIGKVAEIGSVRVTKDQVVERYKHVMHIVSEVTGTLKNEVHSLEALKACLPAGTVSGAPKIRAMQIINDLEPEKRGLYSGAIGYLSASGDLDFAIAIRTMIVKDEKAYVQAGAGIVYDSVPEKEYEETLNKAKALLEVE</sequence>
<evidence type="ECO:0000256" key="7">
    <source>
        <dbReference type="ARBA" id="ARBA00022605"/>
    </source>
</evidence>
<dbReference type="GO" id="GO:0000162">
    <property type="term" value="P:L-tryptophan biosynthetic process"/>
    <property type="evidence" value="ECO:0007669"/>
    <property type="project" value="UniProtKB-UniPathway"/>
</dbReference>
<keyword evidence="10 15" id="KW-0460">Magnesium</keyword>
<name>G9QQR0_9BACI</name>
<evidence type="ECO:0000256" key="3">
    <source>
        <dbReference type="ARBA" id="ARBA00009562"/>
    </source>
</evidence>
<keyword evidence="12 15" id="KW-0456">Lyase</keyword>
<evidence type="ECO:0000256" key="13">
    <source>
        <dbReference type="ARBA" id="ARBA00025634"/>
    </source>
</evidence>
<dbReference type="InterPro" id="IPR006805">
    <property type="entry name" value="Anth_synth_I_N"/>
</dbReference>
<accession>G9QQR0</accession>
<evidence type="ECO:0000256" key="6">
    <source>
        <dbReference type="ARBA" id="ARBA00020653"/>
    </source>
</evidence>
<dbReference type="Pfam" id="PF00425">
    <property type="entry name" value="Chorismate_bind"/>
    <property type="match status" value="1"/>
</dbReference>
<evidence type="ECO:0000259" key="16">
    <source>
        <dbReference type="Pfam" id="PF00425"/>
    </source>
</evidence>
<comment type="function">
    <text evidence="13 15">Part of a heterotetrameric complex that catalyzes the two-step biosynthesis of anthranilate, an intermediate in the biosynthesis of L-tryptophan. In the first step, the glutamine-binding beta subunit (TrpG) of anthranilate synthase (AS) provides the glutamine amidotransferase activity which generates ammonia as a substrate that, along with chorismate, is used in the second step, catalyzed by the large alpha subunit of AS (TrpE) to produce anthranilate. In the absence of TrpG, TrpE can synthesize anthranilate directly from chorismate and high concentrations of ammonia.</text>
</comment>
<dbReference type="InterPro" id="IPR019999">
    <property type="entry name" value="Anth_synth_I-like"/>
</dbReference>
<reference evidence="18 19" key="1">
    <citation type="submission" date="2011-09" db="EMBL/GenBank/DDBJ databases">
        <title>The Genome Sequence of Bacillus smithii 7_3_47FAA.</title>
        <authorList>
            <consortium name="The Broad Institute Genome Sequencing Platform"/>
            <person name="Earl A."/>
            <person name="Ward D."/>
            <person name="Feldgarden M."/>
            <person name="Gevers D."/>
            <person name="Daigneault M."/>
            <person name="Strauss J."/>
            <person name="Allen-Vercoe E."/>
            <person name="Young S.K."/>
            <person name="Zeng Q."/>
            <person name="Gargeya S."/>
            <person name="Fitzgerald M."/>
            <person name="Haas B."/>
            <person name="Abouelleil A."/>
            <person name="Alvarado L."/>
            <person name="Arachchi H.M."/>
            <person name="Berlin A."/>
            <person name="Brown A."/>
            <person name="Chapman S.B."/>
            <person name="Chen Z."/>
            <person name="Dunbar C."/>
            <person name="Freedman E."/>
            <person name="Gearin G."/>
            <person name="Goldberg J."/>
            <person name="Griggs A."/>
            <person name="Gujja S."/>
            <person name="Heiman D."/>
            <person name="Howarth C."/>
            <person name="Larson L."/>
            <person name="Lui A."/>
            <person name="MacDonald P.J.P."/>
            <person name="Montmayeur A."/>
            <person name="Murphy C."/>
            <person name="Neiman D."/>
            <person name="Pearson M."/>
            <person name="Priest M."/>
            <person name="Roberts A."/>
            <person name="Saif S."/>
            <person name="Shea T."/>
            <person name="Shenoy N."/>
            <person name="Sisk P."/>
            <person name="Stolte C."/>
            <person name="Sykes S."/>
            <person name="Wortman J."/>
            <person name="Nusbaum C."/>
            <person name="Birren B."/>
        </authorList>
    </citation>
    <scope>NUCLEOTIDE SEQUENCE [LARGE SCALE GENOMIC DNA]</scope>
    <source>
        <strain evidence="18 19">7_3_47FAA</strain>
    </source>
</reference>
<evidence type="ECO:0000256" key="12">
    <source>
        <dbReference type="ARBA" id="ARBA00023239"/>
    </source>
</evidence>
<dbReference type="Pfam" id="PF04715">
    <property type="entry name" value="Anth_synt_I_N"/>
    <property type="match status" value="1"/>
</dbReference>
<dbReference type="EMBL" id="ACWF01000170">
    <property type="protein sequence ID" value="EHL72379.1"/>
    <property type="molecule type" value="Genomic_DNA"/>
</dbReference>
<feature type="domain" description="Chorismate-utilising enzyme C-terminal" evidence="16">
    <location>
        <begin position="203"/>
        <end position="456"/>
    </location>
</feature>
<keyword evidence="11 15" id="KW-0057">Aromatic amino acid biosynthesis</keyword>
<dbReference type="Gene3D" id="3.60.120.10">
    <property type="entry name" value="Anthranilate synthase"/>
    <property type="match status" value="1"/>
</dbReference>
<comment type="cofactor">
    <cofactor evidence="1 15">
        <name>Mg(2+)</name>
        <dbReference type="ChEBI" id="CHEBI:18420"/>
    </cofactor>
</comment>
<evidence type="ECO:0000313" key="19">
    <source>
        <dbReference type="Proteomes" id="UP000011747"/>
    </source>
</evidence>
<evidence type="ECO:0000256" key="5">
    <source>
        <dbReference type="ARBA" id="ARBA00012266"/>
    </source>
</evidence>
<proteinExistence type="inferred from homology"/>
<evidence type="ECO:0000256" key="10">
    <source>
        <dbReference type="ARBA" id="ARBA00022842"/>
    </source>
</evidence>
<dbReference type="UniPathway" id="UPA00035">
    <property type="reaction ID" value="UER00040"/>
</dbReference>
<dbReference type="RefSeq" id="WP_004439840.1">
    <property type="nucleotide sequence ID" value="NZ_JH414765.1"/>
</dbReference>
<evidence type="ECO:0000256" key="4">
    <source>
        <dbReference type="ARBA" id="ARBA00011575"/>
    </source>
</evidence>
<evidence type="ECO:0000259" key="17">
    <source>
        <dbReference type="Pfam" id="PF04715"/>
    </source>
</evidence>
<dbReference type="InterPro" id="IPR005256">
    <property type="entry name" value="Anth_synth_I_PabB"/>
</dbReference>
<protein>
    <recommendedName>
        <fullName evidence="6 15">Anthranilate synthase component 1</fullName>
        <ecNumber evidence="5 15">4.1.3.27</ecNumber>
    </recommendedName>
</protein>
<comment type="pathway">
    <text evidence="2 15">Amino-acid biosynthesis; L-tryptophan biosynthesis; L-tryptophan from chorismate: step 1/5.</text>
</comment>
<dbReference type="PANTHER" id="PTHR11236:SF48">
    <property type="entry name" value="ISOCHORISMATE SYNTHASE MENF"/>
    <property type="match status" value="1"/>
</dbReference>
<keyword evidence="9 15" id="KW-0822">Tryptophan biosynthesis</keyword>
<evidence type="ECO:0000256" key="1">
    <source>
        <dbReference type="ARBA" id="ARBA00001946"/>
    </source>
</evidence>
<organism evidence="18 19">
    <name type="scientific">Bacillus smithii 7_3_47FAA</name>
    <dbReference type="NCBI Taxonomy" id="665952"/>
    <lineage>
        <taxon>Bacteria</taxon>
        <taxon>Bacillati</taxon>
        <taxon>Bacillota</taxon>
        <taxon>Bacilli</taxon>
        <taxon>Bacillales</taxon>
        <taxon>Bacillaceae</taxon>
        <taxon>Bacillus</taxon>
    </lineage>
</organism>
<dbReference type="PRINTS" id="PR00095">
    <property type="entry name" value="ANTSNTHASEI"/>
</dbReference>
<dbReference type="NCBIfam" id="TIGR00564">
    <property type="entry name" value="trpE_most"/>
    <property type="match status" value="1"/>
</dbReference>
<keyword evidence="8 15" id="KW-0479">Metal-binding</keyword>
<comment type="subunit">
    <text evidence="4 15">Heterotetramer consisting of two non-identical subunits: a beta subunit (TrpG) and a large alpha subunit (TrpE).</text>
</comment>
<evidence type="ECO:0000256" key="2">
    <source>
        <dbReference type="ARBA" id="ARBA00004873"/>
    </source>
</evidence>
<keyword evidence="7 15" id="KW-0028">Amino-acid biosynthesis</keyword>
<dbReference type="GO" id="GO:0004049">
    <property type="term" value="F:anthranilate synthase activity"/>
    <property type="evidence" value="ECO:0007669"/>
    <property type="project" value="UniProtKB-EC"/>
</dbReference>
<dbReference type="InterPro" id="IPR005801">
    <property type="entry name" value="ADC_synthase"/>
</dbReference>
<dbReference type="GO" id="GO:0046872">
    <property type="term" value="F:metal ion binding"/>
    <property type="evidence" value="ECO:0007669"/>
    <property type="project" value="UniProtKB-KW"/>
</dbReference>
<gene>
    <name evidence="15" type="primary">trpE</name>
    <name evidence="18" type="ORF">HMPREF1015_02333</name>
</gene>
<dbReference type="HOGENOM" id="CLU_006493_9_3_9"/>
<comment type="similarity">
    <text evidence="3 15">Belongs to the anthranilate synthase component I family.</text>
</comment>
<dbReference type="AlphaFoldDB" id="G9QQR0"/>
<evidence type="ECO:0000256" key="15">
    <source>
        <dbReference type="RuleBase" id="RU364045"/>
    </source>
</evidence>
<dbReference type="PATRIC" id="fig|665952.3.peg.3572"/>
<comment type="catalytic activity">
    <reaction evidence="14 15">
        <text>chorismate + L-glutamine = anthranilate + pyruvate + L-glutamate + H(+)</text>
        <dbReference type="Rhea" id="RHEA:21732"/>
        <dbReference type="ChEBI" id="CHEBI:15361"/>
        <dbReference type="ChEBI" id="CHEBI:15378"/>
        <dbReference type="ChEBI" id="CHEBI:16567"/>
        <dbReference type="ChEBI" id="CHEBI:29748"/>
        <dbReference type="ChEBI" id="CHEBI:29985"/>
        <dbReference type="ChEBI" id="CHEBI:58359"/>
        <dbReference type="EC" id="4.1.3.27"/>
    </reaction>
</comment>
<evidence type="ECO:0000313" key="18">
    <source>
        <dbReference type="EMBL" id="EHL72379.1"/>
    </source>
</evidence>
<evidence type="ECO:0000256" key="14">
    <source>
        <dbReference type="ARBA" id="ARBA00047683"/>
    </source>
</evidence>
<feature type="domain" description="Anthranilate synthase component I N-terminal" evidence="17">
    <location>
        <begin position="17"/>
        <end position="155"/>
    </location>
</feature>
<keyword evidence="19" id="KW-1185">Reference proteome</keyword>
<evidence type="ECO:0000256" key="9">
    <source>
        <dbReference type="ARBA" id="ARBA00022822"/>
    </source>
</evidence>
<dbReference type="InterPro" id="IPR015890">
    <property type="entry name" value="Chorismate_C"/>
</dbReference>
<evidence type="ECO:0000256" key="11">
    <source>
        <dbReference type="ARBA" id="ARBA00023141"/>
    </source>
</evidence>
<comment type="caution">
    <text evidence="18">The sequence shown here is derived from an EMBL/GenBank/DDBJ whole genome shotgun (WGS) entry which is preliminary data.</text>
</comment>
<evidence type="ECO:0000256" key="8">
    <source>
        <dbReference type="ARBA" id="ARBA00022723"/>
    </source>
</evidence>
<dbReference type="EC" id="4.1.3.27" evidence="5 15"/>
<dbReference type="SUPFAM" id="SSF56322">
    <property type="entry name" value="ADC synthase"/>
    <property type="match status" value="1"/>
</dbReference>
<dbReference type="Proteomes" id="UP000011747">
    <property type="component" value="Unassembled WGS sequence"/>
</dbReference>